<keyword evidence="3" id="KW-1185">Reference proteome</keyword>
<keyword evidence="1" id="KW-1133">Transmembrane helix</keyword>
<keyword evidence="1" id="KW-0472">Membrane</keyword>
<protein>
    <submittedName>
        <fullName evidence="2">Uncharacterized protein</fullName>
    </submittedName>
</protein>
<organism evidence="2 3">
    <name type="scientific">Pleurodeles waltl</name>
    <name type="common">Iberian ribbed newt</name>
    <dbReference type="NCBI Taxonomy" id="8319"/>
    <lineage>
        <taxon>Eukaryota</taxon>
        <taxon>Metazoa</taxon>
        <taxon>Chordata</taxon>
        <taxon>Craniata</taxon>
        <taxon>Vertebrata</taxon>
        <taxon>Euteleostomi</taxon>
        <taxon>Amphibia</taxon>
        <taxon>Batrachia</taxon>
        <taxon>Caudata</taxon>
        <taxon>Salamandroidea</taxon>
        <taxon>Salamandridae</taxon>
        <taxon>Pleurodelinae</taxon>
        <taxon>Pleurodeles</taxon>
    </lineage>
</organism>
<dbReference type="Proteomes" id="UP001066276">
    <property type="component" value="Chromosome 6"/>
</dbReference>
<reference evidence="2" key="1">
    <citation type="journal article" date="2022" name="bioRxiv">
        <title>Sequencing and chromosome-scale assembly of the giantPleurodeles waltlgenome.</title>
        <authorList>
            <person name="Brown T."/>
            <person name="Elewa A."/>
            <person name="Iarovenko S."/>
            <person name="Subramanian E."/>
            <person name="Araus A.J."/>
            <person name="Petzold A."/>
            <person name="Susuki M."/>
            <person name="Suzuki K.-i.T."/>
            <person name="Hayashi T."/>
            <person name="Toyoda A."/>
            <person name="Oliveira C."/>
            <person name="Osipova E."/>
            <person name="Leigh N.D."/>
            <person name="Simon A."/>
            <person name="Yun M.H."/>
        </authorList>
    </citation>
    <scope>NUCLEOTIDE SEQUENCE</scope>
    <source>
        <strain evidence="2">20211129_DDA</strain>
        <tissue evidence="2">Liver</tissue>
    </source>
</reference>
<keyword evidence="1" id="KW-0812">Transmembrane</keyword>
<evidence type="ECO:0000313" key="2">
    <source>
        <dbReference type="EMBL" id="KAJ1135682.1"/>
    </source>
</evidence>
<proteinExistence type="predicted"/>
<gene>
    <name evidence="2" type="ORF">NDU88_002120</name>
</gene>
<feature type="transmembrane region" description="Helical" evidence="1">
    <location>
        <begin position="45"/>
        <end position="63"/>
    </location>
</feature>
<name>A0AAV7Q805_PLEWA</name>
<evidence type="ECO:0000313" key="3">
    <source>
        <dbReference type="Proteomes" id="UP001066276"/>
    </source>
</evidence>
<dbReference type="EMBL" id="JANPWB010000010">
    <property type="protein sequence ID" value="KAJ1135682.1"/>
    <property type="molecule type" value="Genomic_DNA"/>
</dbReference>
<sequence>MDVQRCRDWRQSDVERETNNKGCVVSLLLSLALCCMYIVLFDPSGRVGCCAVLVLALFGFHVVESYGRGREAPHIPHCYVEREKEPIVGAILVGCDSVC</sequence>
<dbReference type="AlphaFoldDB" id="A0AAV7Q805"/>
<comment type="caution">
    <text evidence="2">The sequence shown here is derived from an EMBL/GenBank/DDBJ whole genome shotgun (WGS) entry which is preliminary data.</text>
</comment>
<feature type="transmembrane region" description="Helical" evidence="1">
    <location>
        <begin position="21"/>
        <end position="39"/>
    </location>
</feature>
<accession>A0AAV7Q805</accession>
<evidence type="ECO:0000256" key="1">
    <source>
        <dbReference type="SAM" id="Phobius"/>
    </source>
</evidence>